<dbReference type="FunFam" id="3.40.50.1220:FF:000038">
    <property type="entry name" value="NAD-dependent protein deacetylase sirtuin-6 isoform X2"/>
    <property type="match status" value="1"/>
</dbReference>
<proteinExistence type="inferred from homology"/>
<feature type="region of interest" description="Disordered" evidence="17">
    <location>
        <begin position="620"/>
        <end position="642"/>
    </location>
</feature>
<evidence type="ECO:0000256" key="17">
    <source>
        <dbReference type="SAM" id="MobiDB-lite"/>
    </source>
</evidence>
<feature type="domain" description="Deacetylase sirtuin-type" evidence="18">
    <location>
        <begin position="122"/>
        <end position="369"/>
    </location>
</feature>
<dbReference type="AlphaFoldDB" id="A0A1B0BT64"/>
<name>A0A1B0BT64_9MUSC</name>
<comment type="cofactor">
    <cofactor evidence="1">
        <name>Zn(2+)</name>
        <dbReference type="ChEBI" id="CHEBI:29105"/>
    </cofactor>
</comment>
<sequence length="936" mass="106565">MFGLLDWLRKDNSVIIEKRDMEHDLESSQDTEMPSKEKSAREALQTYLTRAKLNPAKAENEKRRRKDTIRKISMIYKKCESTRSLEDRQLLEKHPDIVKQVKKRKERVEIYKERIVEKEDDLHVIEAKVGELASIILQAKHLICYTGAGISTSALIPDYRGSKGIWTLLSKGEDIGEHDLSAANPTFTHMALYELHKKGILRYVVSQNCDGLHLRSGLPRSSLSEIHGNMYIEVCKTCKPISVYWRLFDTTEMTARYCHKTKRLCHHCSEPLYDTIVHFGERGNLKWPLNWAGACQHAEKADVILCLGSSLKVLKKYTWLWQMDKPARNRAKICIVNLQWTPKDNLASIKINGKCDQVLEMLMRILNIPVPVYKKEKDPIFIHATLLMPEELHTLSQPLLKQSEIDHADEVDKISSSYSCTNDSEKSCSTSDSEYRAMISRGPRIRTPLKQMSGTRIKTNLDLKNKVKFVSQINSEDESSTSATADDVHIQKLAEVDKKSFFDDKIKLEPQNLNAIKIESATSMESGLNTQCPSDLRTLEAKVNKEDSPLSCWQQRKKEIKIELNKESLVKLPLKLERNENVLVEIAELHRSEQLLIRQATELTKNAEEFLKRLENEMSSNLQQGKSENQPPNGFVKPPTNGFKLTAGSIDNVKNELINHSSVKNVIVPVAPNTEPAVFNGYKVDPGVQALSSQNALNETETSEPPPLTPLVKQLQNSPNKITSPPLDTLDEETLSADEGSADGDSTNEGASEQVIVAQMDILKNFALTCPKRVANGSRIDAQQRYHLLRSKLPSWCDAKYAYSGLHSIVFPPPADINIWNSQIVPIFAMNRSAASCEFCFDHYAESECQFYRKFDLHDRKHKKRTRKGRFVVCECCPLSENEEDDDYDENISLAHIAAAEMAKRRNHINSSFPRKLARTQAGWYGKGYKKYRRRK</sequence>
<evidence type="ECO:0000313" key="20">
    <source>
        <dbReference type="Proteomes" id="UP000092460"/>
    </source>
</evidence>
<dbReference type="Pfam" id="PF02146">
    <property type="entry name" value="SIR2"/>
    <property type="match status" value="1"/>
</dbReference>
<feature type="binding site" evidence="15">
    <location>
        <position position="235"/>
    </location>
    <ligand>
        <name>Zn(2+)</name>
        <dbReference type="ChEBI" id="CHEBI:29105"/>
    </ligand>
</feature>
<dbReference type="VEuPathDB" id="VectorBase:GPPI039751"/>
<evidence type="ECO:0000256" key="7">
    <source>
        <dbReference type="ARBA" id="ARBA00023027"/>
    </source>
</evidence>
<dbReference type="FunFam" id="2.20.28.200:FF:000002">
    <property type="entry name" value="NAD-dependent deacetylase sirtuin-7"/>
    <property type="match status" value="1"/>
</dbReference>
<dbReference type="GO" id="GO:0035861">
    <property type="term" value="C:site of double-strand break"/>
    <property type="evidence" value="ECO:0007669"/>
    <property type="project" value="UniProtKB-ARBA"/>
</dbReference>
<evidence type="ECO:0000256" key="16">
    <source>
        <dbReference type="SAM" id="Coils"/>
    </source>
</evidence>
<evidence type="ECO:0000256" key="4">
    <source>
        <dbReference type="ARBA" id="ARBA00022679"/>
    </source>
</evidence>
<dbReference type="GO" id="GO:0010468">
    <property type="term" value="P:regulation of gene expression"/>
    <property type="evidence" value="ECO:0007669"/>
    <property type="project" value="UniProtKB-ARBA"/>
</dbReference>
<dbReference type="EMBL" id="JXJN01020014">
    <property type="status" value="NOT_ANNOTATED_CDS"/>
    <property type="molecule type" value="Genomic_DNA"/>
</dbReference>
<feature type="binding site" evidence="15">
    <location>
        <position position="238"/>
    </location>
    <ligand>
        <name>Zn(2+)</name>
        <dbReference type="ChEBI" id="CHEBI:29105"/>
    </ligand>
</feature>
<keyword evidence="6 15" id="KW-0862">Zinc</keyword>
<protein>
    <recommendedName>
        <fullName evidence="2">protein acetyllysine N-acetyltransferase</fullName>
        <ecNumber evidence="2">2.3.1.286</ecNumber>
    </recommendedName>
    <alternativeName>
        <fullName evidence="10">Regulatory protein SIR2 homolog 7</fullName>
    </alternativeName>
    <alternativeName>
        <fullName evidence="9">SIR2-like protein 7</fullName>
    </alternativeName>
</protein>
<dbReference type="Gene3D" id="3.40.50.1220">
    <property type="entry name" value="TPP-binding domain"/>
    <property type="match status" value="1"/>
</dbReference>
<feature type="compositionally biased region" description="Polar residues" evidence="17">
    <location>
        <begin position="714"/>
        <end position="723"/>
    </location>
</feature>
<dbReference type="CDD" id="cd01410">
    <property type="entry name" value="SIRT7"/>
    <property type="match status" value="1"/>
</dbReference>
<reference evidence="19" key="2">
    <citation type="submission" date="2020-05" db="UniProtKB">
        <authorList>
            <consortium name="EnsemblMetazoa"/>
        </authorList>
    </citation>
    <scope>IDENTIFICATION</scope>
    <source>
        <strain evidence="19">IAEA</strain>
    </source>
</reference>
<feature type="compositionally biased region" description="Polar residues" evidence="17">
    <location>
        <begin position="620"/>
        <end position="632"/>
    </location>
</feature>
<keyword evidence="3" id="KW-0597">Phosphoprotein</keyword>
<evidence type="ECO:0000256" key="13">
    <source>
        <dbReference type="ARBA" id="ARBA00051399"/>
    </source>
</evidence>
<feature type="region of interest" description="Disordered" evidence="17">
    <location>
        <begin position="21"/>
        <end position="40"/>
    </location>
</feature>
<feature type="coiled-coil region" evidence="16">
    <location>
        <begin position="101"/>
        <end position="128"/>
    </location>
</feature>
<dbReference type="PANTHER" id="PTHR11085">
    <property type="entry name" value="NAD-DEPENDENT PROTEIN DEACYLASE SIRTUIN-5, MITOCHONDRIAL-RELATED"/>
    <property type="match status" value="1"/>
</dbReference>
<dbReference type="EC" id="2.3.1.286" evidence="2"/>
<evidence type="ECO:0000256" key="8">
    <source>
        <dbReference type="ARBA" id="ARBA00038170"/>
    </source>
</evidence>
<dbReference type="GO" id="GO:0046872">
    <property type="term" value="F:metal ion binding"/>
    <property type="evidence" value="ECO:0007669"/>
    <property type="project" value="UniProtKB-KW"/>
</dbReference>
<evidence type="ECO:0000256" key="15">
    <source>
        <dbReference type="PROSITE-ProRule" id="PRU00236"/>
    </source>
</evidence>
<comment type="catalytic activity">
    <reaction evidence="13">
        <text>N(6)-propanoyl-L-lysyl-[protein] + NAD(+) + H2O = 3''-O-propanoyl-ADP-D-ribose + nicotinamide + L-lysyl-[protein]</text>
        <dbReference type="Rhea" id="RHEA:23500"/>
        <dbReference type="Rhea" id="RHEA-COMP:9752"/>
        <dbReference type="Rhea" id="RHEA-COMP:13758"/>
        <dbReference type="ChEBI" id="CHEBI:15377"/>
        <dbReference type="ChEBI" id="CHEBI:17154"/>
        <dbReference type="ChEBI" id="CHEBI:29969"/>
        <dbReference type="ChEBI" id="CHEBI:57540"/>
        <dbReference type="ChEBI" id="CHEBI:138019"/>
        <dbReference type="ChEBI" id="CHEBI:145015"/>
    </reaction>
    <physiologicalReaction direction="left-to-right" evidence="13">
        <dbReference type="Rhea" id="RHEA:23501"/>
    </physiologicalReaction>
</comment>
<dbReference type="STRING" id="67801.A0A1B0BT64"/>
<evidence type="ECO:0000256" key="14">
    <source>
        <dbReference type="ARBA" id="ARBA00052763"/>
    </source>
</evidence>
<evidence type="ECO:0000256" key="2">
    <source>
        <dbReference type="ARBA" id="ARBA00012928"/>
    </source>
</evidence>
<evidence type="ECO:0000259" key="18">
    <source>
        <dbReference type="PROSITE" id="PS50305"/>
    </source>
</evidence>
<feature type="active site" description="Proton acceptor" evidence="15">
    <location>
        <position position="227"/>
    </location>
</feature>
<dbReference type="Gene3D" id="2.20.28.200">
    <property type="match status" value="1"/>
</dbReference>
<dbReference type="PROSITE" id="PS50305">
    <property type="entry name" value="SIRTUIN"/>
    <property type="match status" value="1"/>
</dbReference>
<dbReference type="GO" id="GO:0000785">
    <property type="term" value="C:chromatin"/>
    <property type="evidence" value="ECO:0007669"/>
    <property type="project" value="UniProtKB-ARBA"/>
</dbReference>
<organism evidence="19 20">
    <name type="scientific">Glossina palpalis gambiensis</name>
    <dbReference type="NCBI Taxonomy" id="67801"/>
    <lineage>
        <taxon>Eukaryota</taxon>
        <taxon>Metazoa</taxon>
        <taxon>Ecdysozoa</taxon>
        <taxon>Arthropoda</taxon>
        <taxon>Hexapoda</taxon>
        <taxon>Insecta</taxon>
        <taxon>Pterygota</taxon>
        <taxon>Neoptera</taxon>
        <taxon>Endopterygota</taxon>
        <taxon>Diptera</taxon>
        <taxon>Brachycera</taxon>
        <taxon>Muscomorpha</taxon>
        <taxon>Hippoboscoidea</taxon>
        <taxon>Glossinidae</taxon>
        <taxon>Glossina</taxon>
    </lineage>
</organism>
<comment type="catalytic activity">
    <reaction evidence="14">
        <text>N(6)-glutaryl-L-lysyl-[protein] + NAD(+) + H2O = 2''-O-glutaryl-ADP-D-ribose + nicotinamide + L-lysyl-[protein]</text>
        <dbReference type="Rhea" id="RHEA:47664"/>
        <dbReference type="Rhea" id="RHEA-COMP:9752"/>
        <dbReference type="Rhea" id="RHEA-COMP:11875"/>
        <dbReference type="ChEBI" id="CHEBI:15377"/>
        <dbReference type="ChEBI" id="CHEBI:17154"/>
        <dbReference type="ChEBI" id="CHEBI:29969"/>
        <dbReference type="ChEBI" id="CHEBI:57540"/>
        <dbReference type="ChEBI" id="CHEBI:87828"/>
        <dbReference type="ChEBI" id="CHEBI:87829"/>
    </reaction>
    <physiologicalReaction direction="left-to-right" evidence="14">
        <dbReference type="Rhea" id="RHEA:47665"/>
    </physiologicalReaction>
</comment>
<accession>A0A1B0BT64</accession>
<reference evidence="20" key="1">
    <citation type="submission" date="2015-01" db="EMBL/GenBank/DDBJ databases">
        <authorList>
            <person name="Aksoy S."/>
            <person name="Warren W."/>
            <person name="Wilson R.K."/>
        </authorList>
    </citation>
    <scope>NUCLEOTIDE SEQUENCE [LARGE SCALE GENOMIC DNA]</scope>
    <source>
        <strain evidence="20">IAEA</strain>
    </source>
</reference>
<evidence type="ECO:0000256" key="10">
    <source>
        <dbReference type="ARBA" id="ARBA00043038"/>
    </source>
</evidence>
<comment type="catalytic activity">
    <reaction evidence="11">
        <text>N(6)-decanoyl-L-lysyl-[protein] + NAD(+) + H2O = 2''-O-decanoyl-ADP-D-ribose + nicotinamide + L-lysyl-[protein]</text>
        <dbReference type="Rhea" id="RHEA:70631"/>
        <dbReference type="Rhea" id="RHEA-COMP:9752"/>
        <dbReference type="Rhea" id="RHEA-COMP:17932"/>
        <dbReference type="ChEBI" id="CHEBI:15377"/>
        <dbReference type="ChEBI" id="CHEBI:17154"/>
        <dbReference type="ChEBI" id="CHEBI:29969"/>
        <dbReference type="ChEBI" id="CHEBI:57540"/>
        <dbReference type="ChEBI" id="CHEBI:143222"/>
        <dbReference type="ChEBI" id="CHEBI:189688"/>
    </reaction>
    <physiologicalReaction direction="left-to-right" evidence="11">
        <dbReference type="Rhea" id="RHEA:70632"/>
    </physiologicalReaction>
</comment>
<dbReference type="EnsemblMetazoa" id="GPPI039751-RA">
    <property type="protein sequence ID" value="GPPI039751-PA"/>
    <property type="gene ID" value="GPPI039751"/>
</dbReference>
<dbReference type="InterPro" id="IPR050134">
    <property type="entry name" value="NAD-dep_sirtuin_deacylases"/>
</dbReference>
<evidence type="ECO:0000256" key="5">
    <source>
        <dbReference type="ARBA" id="ARBA00022723"/>
    </source>
</evidence>
<keyword evidence="7" id="KW-0520">NAD</keyword>
<keyword evidence="5 15" id="KW-0479">Metal-binding</keyword>
<evidence type="ECO:0000256" key="3">
    <source>
        <dbReference type="ARBA" id="ARBA00022553"/>
    </source>
</evidence>
<dbReference type="InterPro" id="IPR026590">
    <property type="entry name" value="Ssirtuin_cat_dom"/>
</dbReference>
<evidence type="ECO:0000256" key="11">
    <source>
        <dbReference type="ARBA" id="ARBA00050237"/>
    </source>
</evidence>
<keyword evidence="20" id="KW-1185">Reference proteome</keyword>
<evidence type="ECO:0000256" key="1">
    <source>
        <dbReference type="ARBA" id="ARBA00001947"/>
    </source>
</evidence>
<dbReference type="GO" id="GO:0140861">
    <property type="term" value="P:DNA repair-dependent chromatin remodeling"/>
    <property type="evidence" value="ECO:0007669"/>
    <property type="project" value="UniProtKB-ARBA"/>
</dbReference>
<evidence type="ECO:0000256" key="9">
    <source>
        <dbReference type="ARBA" id="ARBA00041832"/>
    </source>
</evidence>
<dbReference type="SUPFAM" id="SSF52467">
    <property type="entry name" value="DHS-like NAD/FAD-binding domain"/>
    <property type="match status" value="1"/>
</dbReference>
<dbReference type="PANTHER" id="PTHR11085:SF1">
    <property type="entry name" value="NAD-DEPENDENT PROTEIN DEACETYLASE SIRTUIN-7"/>
    <property type="match status" value="1"/>
</dbReference>
<comment type="similarity">
    <text evidence="8">Belongs to the sirtuin family. Class IV subfamily.</text>
</comment>
<feature type="region of interest" description="Disordered" evidence="17">
    <location>
        <begin position="695"/>
        <end position="731"/>
    </location>
</feature>
<dbReference type="InterPro" id="IPR003000">
    <property type="entry name" value="Sirtuin"/>
</dbReference>
<feature type="binding site" evidence="15">
    <location>
        <position position="265"/>
    </location>
    <ligand>
        <name>Zn(2+)</name>
        <dbReference type="ChEBI" id="CHEBI:29105"/>
    </ligand>
</feature>
<evidence type="ECO:0000313" key="19">
    <source>
        <dbReference type="EnsemblMetazoa" id="GPPI039751-PA"/>
    </source>
</evidence>
<dbReference type="InterPro" id="IPR029035">
    <property type="entry name" value="DHS-like_NAD/FAD-binding_dom"/>
</dbReference>
<feature type="binding site" evidence="15">
    <location>
        <position position="268"/>
    </location>
    <ligand>
        <name>Zn(2+)</name>
        <dbReference type="ChEBI" id="CHEBI:29105"/>
    </ligand>
</feature>
<dbReference type="GO" id="GO:0097372">
    <property type="term" value="F:histone H3K18 deacetylase activity, NAD-dependent"/>
    <property type="evidence" value="ECO:0007669"/>
    <property type="project" value="TreeGrafter"/>
</dbReference>
<dbReference type="GO" id="GO:0005634">
    <property type="term" value="C:nucleus"/>
    <property type="evidence" value="ECO:0007669"/>
    <property type="project" value="TreeGrafter"/>
</dbReference>
<keyword evidence="4" id="KW-0808">Transferase</keyword>
<evidence type="ECO:0000256" key="6">
    <source>
        <dbReference type="ARBA" id="ARBA00022833"/>
    </source>
</evidence>
<dbReference type="GO" id="GO:0070403">
    <property type="term" value="F:NAD+ binding"/>
    <property type="evidence" value="ECO:0007669"/>
    <property type="project" value="InterPro"/>
</dbReference>
<comment type="catalytic activity">
    <reaction evidence="12">
        <text>N(6)-succinyl-L-lysyl-[protein] + NAD(+) + H2O = 2''-O-succinyl-ADP-D-ribose + nicotinamide + L-lysyl-[protein]</text>
        <dbReference type="Rhea" id="RHEA:47668"/>
        <dbReference type="Rhea" id="RHEA-COMP:9752"/>
        <dbReference type="Rhea" id="RHEA-COMP:11877"/>
        <dbReference type="ChEBI" id="CHEBI:15377"/>
        <dbReference type="ChEBI" id="CHEBI:17154"/>
        <dbReference type="ChEBI" id="CHEBI:29969"/>
        <dbReference type="ChEBI" id="CHEBI:57540"/>
        <dbReference type="ChEBI" id="CHEBI:87830"/>
        <dbReference type="ChEBI" id="CHEBI:87832"/>
    </reaction>
    <physiologicalReaction direction="left-to-right" evidence="12">
        <dbReference type="Rhea" id="RHEA:47669"/>
    </physiologicalReaction>
</comment>
<evidence type="ECO:0000256" key="12">
    <source>
        <dbReference type="ARBA" id="ARBA00051105"/>
    </source>
</evidence>
<keyword evidence="16" id="KW-0175">Coiled coil</keyword>
<dbReference type="Proteomes" id="UP000092460">
    <property type="component" value="Unassembled WGS sequence"/>
</dbReference>